<gene>
    <name evidence="1" type="ORF">ACEU3E_05905</name>
</gene>
<evidence type="ECO:0000313" key="2">
    <source>
        <dbReference type="Proteomes" id="UP001575622"/>
    </source>
</evidence>
<dbReference type="RefSeq" id="WP_267904967.1">
    <property type="nucleotide sequence ID" value="NZ_JAHNZO010000001.1"/>
</dbReference>
<dbReference type="Proteomes" id="UP001575622">
    <property type="component" value="Unassembled WGS sequence"/>
</dbReference>
<keyword evidence="2" id="KW-1185">Reference proteome</keyword>
<protein>
    <recommendedName>
        <fullName evidence="3">Phr family secreted Rap phosphatase inhibitor</fullName>
    </recommendedName>
</protein>
<dbReference type="EMBL" id="JBHDLN010000002">
    <property type="protein sequence ID" value="MFB0841693.1"/>
    <property type="molecule type" value="Genomic_DNA"/>
</dbReference>
<proteinExistence type="predicted"/>
<comment type="caution">
    <text evidence="1">The sequence shown here is derived from an EMBL/GenBank/DDBJ whole genome shotgun (WGS) entry which is preliminary data.</text>
</comment>
<organism evidence="1 2">
    <name type="scientific">Paenibacillus oleatilyticus</name>
    <dbReference type="NCBI Taxonomy" id="2594886"/>
    <lineage>
        <taxon>Bacteria</taxon>
        <taxon>Bacillati</taxon>
        <taxon>Bacillota</taxon>
        <taxon>Bacilli</taxon>
        <taxon>Bacillales</taxon>
        <taxon>Paenibacillaceae</taxon>
        <taxon>Paenibacillus</taxon>
    </lineage>
</organism>
<sequence>MKKMMVLLTLGFIFLNGLSVSYQPPANEPVKMEYFHDNGVGG</sequence>
<name>A0ABV4UXU6_9BACL</name>
<reference evidence="1 2" key="1">
    <citation type="submission" date="2024-09" db="EMBL/GenBank/DDBJ databases">
        <authorList>
            <person name="Makale K.P.P."/>
            <person name="Makhzoum A."/>
            <person name="Rantong G."/>
            <person name="Rahube T.O."/>
        </authorList>
    </citation>
    <scope>NUCLEOTIDE SEQUENCE [LARGE SCALE GENOMIC DNA]</scope>
    <source>
        <strain evidence="1 2">KM_D13</strain>
    </source>
</reference>
<accession>A0ABV4UXU6</accession>
<evidence type="ECO:0008006" key="3">
    <source>
        <dbReference type="Google" id="ProtNLM"/>
    </source>
</evidence>
<evidence type="ECO:0000313" key="1">
    <source>
        <dbReference type="EMBL" id="MFB0841693.1"/>
    </source>
</evidence>